<organism evidence="1 2">
    <name type="scientific">Trichonephila inaurata madagascariensis</name>
    <dbReference type="NCBI Taxonomy" id="2747483"/>
    <lineage>
        <taxon>Eukaryota</taxon>
        <taxon>Metazoa</taxon>
        <taxon>Ecdysozoa</taxon>
        <taxon>Arthropoda</taxon>
        <taxon>Chelicerata</taxon>
        <taxon>Arachnida</taxon>
        <taxon>Araneae</taxon>
        <taxon>Araneomorphae</taxon>
        <taxon>Entelegynae</taxon>
        <taxon>Araneoidea</taxon>
        <taxon>Nephilidae</taxon>
        <taxon>Trichonephila</taxon>
        <taxon>Trichonephila inaurata</taxon>
    </lineage>
</organism>
<dbReference type="Proteomes" id="UP000886998">
    <property type="component" value="Unassembled WGS sequence"/>
</dbReference>
<protein>
    <submittedName>
        <fullName evidence="1">Uncharacterized protein</fullName>
    </submittedName>
</protein>
<evidence type="ECO:0000313" key="2">
    <source>
        <dbReference type="Proteomes" id="UP000886998"/>
    </source>
</evidence>
<proteinExistence type="predicted"/>
<comment type="caution">
    <text evidence="1">The sequence shown here is derived from an EMBL/GenBank/DDBJ whole genome shotgun (WGS) entry which is preliminary data.</text>
</comment>
<dbReference type="AlphaFoldDB" id="A0A8X6Y7X8"/>
<gene>
    <name evidence="1" type="primary">NCL1_49061</name>
    <name evidence="1" type="ORF">TNIN_150031</name>
</gene>
<name>A0A8X6Y7X8_9ARAC</name>
<dbReference type="OrthoDB" id="6435553at2759"/>
<keyword evidence="2" id="KW-1185">Reference proteome</keyword>
<accession>A0A8X6Y7X8</accession>
<evidence type="ECO:0000313" key="1">
    <source>
        <dbReference type="EMBL" id="GFY65970.1"/>
    </source>
</evidence>
<sequence>MLRALHVDMISNESTSPHLQHMNLVVKGIEICNDPEVKSLTGKYGLSACIFPSKEIRKFLNKDSSKVSSLELHMNEWKYDFYGYQPSCLNIRDIAEYYKELNFNESGLTEDALPCIKWEELIARKISNLSLPDSMKRKLTPLIRSLSLEIDKWNSDHSDILIRMTMDFQRYFCWKSEGIIDRERTAKSLLDSGTLSLRERFNLACHYWLLRDITSLWRYLSAADRYNISICSKNTIQQAWFEALRNASSIPLSRLARLSMPGHLNLRSYFHLLSRNEKVRWLKTFIRFRLIEYDDVYFCLSKVTPTDRQYVFRTFSSQFLEYFLEFPLQDDFLRVSSCMWPFMSPADYIHILNIIIYQRIIIGWEDFNYVQLLKEFWDQSPLNFKEGIQEESIYQTVLSIIRSEGNGQSESERLLEDYKREHLSFHCLGIRYFVFKKKPIEERVPRPESESITATLRRIFYTALKFFFCFGCNVLGE</sequence>
<dbReference type="EMBL" id="BMAV01015789">
    <property type="protein sequence ID" value="GFY65970.1"/>
    <property type="molecule type" value="Genomic_DNA"/>
</dbReference>
<reference evidence="1" key="1">
    <citation type="submission" date="2020-08" db="EMBL/GenBank/DDBJ databases">
        <title>Multicomponent nature underlies the extraordinary mechanical properties of spider dragline silk.</title>
        <authorList>
            <person name="Kono N."/>
            <person name="Nakamura H."/>
            <person name="Mori M."/>
            <person name="Yoshida Y."/>
            <person name="Ohtoshi R."/>
            <person name="Malay A.D."/>
            <person name="Moran D.A.P."/>
            <person name="Tomita M."/>
            <person name="Numata K."/>
            <person name="Arakawa K."/>
        </authorList>
    </citation>
    <scope>NUCLEOTIDE SEQUENCE</scope>
</reference>